<protein>
    <recommendedName>
        <fullName evidence="4">Threonylcarbamoyl-AMP synthase</fullName>
        <ecNumber evidence="3">2.7.7.87</ecNumber>
    </recommendedName>
</protein>
<dbReference type="OMA" id="LVDAFWP"/>
<dbReference type="PANTHER" id="PTHR17490">
    <property type="entry name" value="SUA5"/>
    <property type="match status" value="1"/>
</dbReference>
<feature type="domain" description="YrdC-like" evidence="8">
    <location>
        <begin position="12"/>
        <end position="157"/>
    </location>
</feature>
<comment type="subcellular location">
    <subcellularLocation>
        <location evidence="1">Cytoplasm</location>
    </subcellularLocation>
</comment>
<dbReference type="PANTHER" id="PTHR17490:SF10">
    <property type="entry name" value="THREONYLCARBAMOYL-AMP SYNTHASE"/>
    <property type="match status" value="1"/>
</dbReference>
<evidence type="ECO:0000256" key="1">
    <source>
        <dbReference type="ARBA" id="ARBA00004496"/>
    </source>
</evidence>
<evidence type="ECO:0000259" key="8">
    <source>
        <dbReference type="PROSITE" id="PS51163"/>
    </source>
</evidence>
<dbReference type="GO" id="GO:0000049">
    <property type="term" value="F:tRNA binding"/>
    <property type="evidence" value="ECO:0007669"/>
    <property type="project" value="TreeGrafter"/>
</dbReference>
<accession>A0A0C2J8F3</accession>
<dbReference type="GO" id="GO:0005737">
    <property type="term" value="C:cytoplasm"/>
    <property type="evidence" value="ECO:0007669"/>
    <property type="project" value="UniProtKB-SubCell"/>
</dbReference>
<evidence type="ECO:0000256" key="4">
    <source>
        <dbReference type="ARBA" id="ARBA00015492"/>
    </source>
</evidence>
<gene>
    <name evidence="9" type="ORF">RF11_13239</name>
</gene>
<proteinExistence type="inferred from homology"/>
<evidence type="ECO:0000256" key="5">
    <source>
        <dbReference type="ARBA" id="ARBA00022490"/>
    </source>
</evidence>
<comment type="catalytic activity">
    <reaction evidence="7">
        <text>L-threonine + hydrogencarbonate + ATP = L-threonylcarbamoyladenylate + diphosphate + H2O</text>
        <dbReference type="Rhea" id="RHEA:36407"/>
        <dbReference type="ChEBI" id="CHEBI:15377"/>
        <dbReference type="ChEBI" id="CHEBI:17544"/>
        <dbReference type="ChEBI" id="CHEBI:30616"/>
        <dbReference type="ChEBI" id="CHEBI:33019"/>
        <dbReference type="ChEBI" id="CHEBI:57926"/>
        <dbReference type="ChEBI" id="CHEBI:73682"/>
        <dbReference type="EC" id="2.7.7.87"/>
    </reaction>
</comment>
<dbReference type="EMBL" id="JWZT01003873">
    <property type="protein sequence ID" value="KII65378.1"/>
    <property type="molecule type" value="Genomic_DNA"/>
</dbReference>
<evidence type="ECO:0000256" key="6">
    <source>
        <dbReference type="ARBA" id="ARBA00022679"/>
    </source>
</evidence>
<dbReference type="OrthoDB" id="3648309at2759"/>
<dbReference type="SUPFAM" id="SSF55821">
    <property type="entry name" value="YrdC/RibB"/>
    <property type="match status" value="1"/>
</dbReference>
<dbReference type="GO" id="GO:0006450">
    <property type="term" value="P:regulation of translational fidelity"/>
    <property type="evidence" value="ECO:0007669"/>
    <property type="project" value="TreeGrafter"/>
</dbReference>
<organism evidence="9 10">
    <name type="scientific">Thelohanellus kitauei</name>
    <name type="common">Myxosporean</name>
    <dbReference type="NCBI Taxonomy" id="669202"/>
    <lineage>
        <taxon>Eukaryota</taxon>
        <taxon>Metazoa</taxon>
        <taxon>Cnidaria</taxon>
        <taxon>Myxozoa</taxon>
        <taxon>Myxosporea</taxon>
        <taxon>Bivalvulida</taxon>
        <taxon>Platysporina</taxon>
        <taxon>Myxobolidae</taxon>
        <taxon>Thelohanellus</taxon>
    </lineage>
</organism>
<dbReference type="GO" id="GO:0003725">
    <property type="term" value="F:double-stranded RNA binding"/>
    <property type="evidence" value="ECO:0007669"/>
    <property type="project" value="InterPro"/>
</dbReference>
<evidence type="ECO:0000256" key="2">
    <source>
        <dbReference type="ARBA" id="ARBA00007663"/>
    </source>
</evidence>
<comment type="similarity">
    <text evidence="2">Belongs to the SUA5 family.</text>
</comment>
<evidence type="ECO:0000256" key="7">
    <source>
        <dbReference type="ARBA" id="ARBA00048366"/>
    </source>
</evidence>
<dbReference type="Pfam" id="PF01300">
    <property type="entry name" value="Sua5_yciO_yrdC"/>
    <property type="match status" value="1"/>
</dbReference>
<dbReference type="Proteomes" id="UP000031668">
    <property type="component" value="Unassembled WGS sequence"/>
</dbReference>
<keyword evidence="10" id="KW-1185">Reference proteome</keyword>
<dbReference type="EC" id="2.7.7.87" evidence="3"/>
<comment type="caution">
    <text evidence="9">The sequence shown here is derived from an EMBL/GenBank/DDBJ whole genome shotgun (WGS) entry which is preliminary data.</text>
</comment>
<dbReference type="InterPro" id="IPR050156">
    <property type="entry name" value="TC-AMP_synthase_SUA5"/>
</dbReference>
<evidence type="ECO:0000313" key="9">
    <source>
        <dbReference type="EMBL" id="KII65378.1"/>
    </source>
</evidence>
<sequence length="157" mass="17355">MSNMLHLDDNECEIIEKAVGVLTCGGVIAAPTDTLYGIGCLLSFSESIDRIYAIKKRDFSKPLAICISDFDHNKLFKNCHMPLEKIRELLPGKFTLIFERSDTLNRSLNPGVGEIGVRFTECEIIQEIIRKCGEPLVLTSANLSGGPNPNCVEVIEI</sequence>
<dbReference type="InterPro" id="IPR006070">
    <property type="entry name" value="Sua5-like_dom"/>
</dbReference>
<name>A0A0C2J8F3_THEKT</name>
<keyword evidence="5" id="KW-0963">Cytoplasm</keyword>
<evidence type="ECO:0000313" key="10">
    <source>
        <dbReference type="Proteomes" id="UP000031668"/>
    </source>
</evidence>
<dbReference type="AlphaFoldDB" id="A0A0C2J8F3"/>
<dbReference type="PROSITE" id="PS51163">
    <property type="entry name" value="YRDC"/>
    <property type="match status" value="1"/>
</dbReference>
<dbReference type="GO" id="GO:0061710">
    <property type="term" value="F:L-threonylcarbamoyladenylate synthase"/>
    <property type="evidence" value="ECO:0007669"/>
    <property type="project" value="UniProtKB-EC"/>
</dbReference>
<keyword evidence="6" id="KW-0808">Transferase</keyword>
<reference evidence="9 10" key="1">
    <citation type="journal article" date="2014" name="Genome Biol. Evol.">
        <title>The genome of the myxosporean Thelohanellus kitauei shows adaptations to nutrient acquisition within its fish host.</title>
        <authorList>
            <person name="Yang Y."/>
            <person name="Xiong J."/>
            <person name="Zhou Z."/>
            <person name="Huo F."/>
            <person name="Miao W."/>
            <person name="Ran C."/>
            <person name="Liu Y."/>
            <person name="Zhang J."/>
            <person name="Feng J."/>
            <person name="Wang M."/>
            <person name="Wang M."/>
            <person name="Wang L."/>
            <person name="Yao B."/>
        </authorList>
    </citation>
    <scope>NUCLEOTIDE SEQUENCE [LARGE SCALE GENOMIC DNA]</scope>
    <source>
        <strain evidence="9">Wuqing</strain>
    </source>
</reference>
<dbReference type="Gene3D" id="3.90.870.10">
    <property type="entry name" value="DHBP synthase"/>
    <property type="match status" value="1"/>
</dbReference>
<dbReference type="InterPro" id="IPR017945">
    <property type="entry name" value="DHBP_synth_RibB-like_a/b_dom"/>
</dbReference>
<evidence type="ECO:0000256" key="3">
    <source>
        <dbReference type="ARBA" id="ARBA00012584"/>
    </source>
</evidence>